<name>A0A8X6GMF4_TRICU</name>
<reference evidence="1" key="1">
    <citation type="submission" date="2020-07" db="EMBL/GenBank/DDBJ databases">
        <title>Multicomponent nature underlies the extraordinary mechanical properties of spider dragline silk.</title>
        <authorList>
            <person name="Kono N."/>
            <person name="Nakamura H."/>
            <person name="Mori M."/>
            <person name="Yoshida Y."/>
            <person name="Ohtoshi R."/>
            <person name="Malay A.D."/>
            <person name="Moran D.A.P."/>
            <person name="Tomita M."/>
            <person name="Numata K."/>
            <person name="Arakawa K."/>
        </authorList>
    </citation>
    <scope>NUCLEOTIDE SEQUENCE</scope>
</reference>
<proteinExistence type="predicted"/>
<dbReference type="Proteomes" id="UP000887116">
    <property type="component" value="Unassembled WGS sequence"/>
</dbReference>
<gene>
    <name evidence="1" type="ORF">TNCT_406611</name>
</gene>
<organism evidence="1 2">
    <name type="scientific">Trichonephila clavata</name>
    <name type="common">Joro spider</name>
    <name type="synonym">Nephila clavata</name>
    <dbReference type="NCBI Taxonomy" id="2740835"/>
    <lineage>
        <taxon>Eukaryota</taxon>
        <taxon>Metazoa</taxon>
        <taxon>Ecdysozoa</taxon>
        <taxon>Arthropoda</taxon>
        <taxon>Chelicerata</taxon>
        <taxon>Arachnida</taxon>
        <taxon>Araneae</taxon>
        <taxon>Araneomorphae</taxon>
        <taxon>Entelegynae</taxon>
        <taxon>Araneoidea</taxon>
        <taxon>Nephilidae</taxon>
        <taxon>Trichonephila</taxon>
    </lineage>
</organism>
<comment type="caution">
    <text evidence="1">The sequence shown here is derived from an EMBL/GenBank/DDBJ whole genome shotgun (WGS) entry which is preliminary data.</text>
</comment>
<evidence type="ECO:0000313" key="2">
    <source>
        <dbReference type="Proteomes" id="UP000887116"/>
    </source>
</evidence>
<evidence type="ECO:0000313" key="1">
    <source>
        <dbReference type="EMBL" id="GFR07153.1"/>
    </source>
</evidence>
<keyword evidence="2" id="KW-1185">Reference proteome</keyword>
<protein>
    <submittedName>
        <fullName evidence="1">Uncharacterized protein</fullName>
    </submittedName>
</protein>
<sequence>MDLFNVDDASAPEFPLALDLYGSSSQVSQPTASLETRLENLSLTAPDCTPEVSSLRASLPPNPVLHVYRSIQNKLHARESRRRIESKPFYLNLRRERLAQAKREVCARMSQYDMDSTKCISSSTGSDHEMNEGKYILKYLLI</sequence>
<dbReference type="OrthoDB" id="10531938at2759"/>
<dbReference type="AlphaFoldDB" id="A0A8X6GMF4"/>
<dbReference type="EMBL" id="BMAO01035967">
    <property type="protein sequence ID" value="GFR07153.1"/>
    <property type="molecule type" value="Genomic_DNA"/>
</dbReference>
<accession>A0A8X6GMF4</accession>